<dbReference type="AlphaFoldDB" id="A0A6A6ZHI9"/>
<feature type="region of interest" description="Disordered" evidence="2">
    <location>
        <begin position="39"/>
        <end position="60"/>
    </location>
</feature>
<proteinExistence type="predicted"/>
<organism evidence="3 4">
    <name type="scientific">Ophiobolus disseminans</name>
    <dbReference type="NCBI Taxonomy" id="1469910"/>
    <lineage>
        <taxon>Eukaryota</taxon>
        <taxon>Fungi</taxon>
        <taxon>Dikarya</taxon>
        <taxon>Ascomycota</taxon>
        <taxon>Pezizomycotina</taxon>
        <taxon>Dothideomycetes</taxon>
        <taxon>Pleosporomycetidae</taxon>
        <taxon>Pleosporales</taxon>
        <taxon>Pleosporineae</taxon>
        <taxon>Phaeosphaeriaceae</taxon>
        <taxon>Ophiobolus</taxon>
    </lineage>
</organism>
<feature type="compositionally biased region" description="Basic and acidic residues" evidence="2">
    <location>
        <begin position="46"/>
        <end position="60"/>
    </location>
</feature>
<evidence type="ECO:0000313" key="3">
    <source>
        <dbReference type="EMBL" id="KAF2820602.1"/>
    </source>
</evidence>
<evidence type="ECO:0000256" key="2">
    <source>
        <dbReference type="SAM" id="MobiDB-lite"/>
    </source>
</evidence>
<dbReference type="EMBL" id="MU006240">
    <property type="protein sequence ID" value="KAF2820602.1"/>
    <property type="molecule type" value="Genomic_DNA"/>
</dbReference>
<keyword evidence="4" id="KW-1185">Reference proteome</keyword>
<name>A0A6A6ZHI9_9PLEO</name>
<dbReference type="Proteomes" id="UP000799424">
    <property type="component" value="Unassembled WGS sequence"/>
</dbReference>
<reference evidence="3" key="1">
    <citation type="journal article" date="2020" name="Stud. Mycol.">
        <title>101 Dothideomycetes genomes: a test case for predicting lifestyles and emergence of pathogens.</title>
        <authorList>
            <person name="Haridas S."/>
            <person name="Albert R."/>
            <person name="Binder M."/>
            <person name="Bloem J."/>
            <person name="Labutti K."/>
            <person name="Salamov A."/>
            <person name="Andreopoulos B."/>
            <person name="Baker S."/>
            <person name="Barry K."/>
            <person name="Bills G."/>
            <person name="Bluhm B."/>
            <person name="Cannon C."/>
            <person name="Castanera R."/>
            <person name="Culley D."/>
            <person name="Daum C."/>
            <person name="Ezra D."/>
            <person name="Gonzalez J."/>
            <person name="Henrissat B."/>
            <person name="Kuo A."/>
            <person name="Liang C."/>
            <person name="Lipzen A."/>
            <person name="Lutzoni F."/>
            <person name="Magnuson J."/>
            <person name="Mondo S."/>
            <person name="Nolan M."/>
            <person name="Ohm R."/>
            <person name="Pangilinan J."/>
            <person name="Park H.-J."/>
            <person name="Ramirez L."/>
            <person name="Alfaro M."/>
            <person name="Sun H."/>
            <person name="Tritt A."/>
            <person name="Yoshinaga Y."/>
            <person name="Zwiers L.-H."/>
            <person name="Turgeon B."/>
            <person name="Goodwin S."/>
            <person name="Spatafora J."/>
            <person name="Crous P."/>
            <person name="Grigoriev I."/>
        </authorList>
    </citation>
    <scope>NUCLEOTIDE SEQUENCE</scope>
    <source>
        <strain evidence="3">CBS 113818</strain>
    </source>
</reference>
<accession>A0A6A6ZHI9</accession>
<evidence type="ECO:0000256" key="1">
    <source>
        <dbReference type="SAM" id="Coils"/>
    </source>
</evidence>
<feature type="coiled-coil region" evidence="1">
    <location>
        <begin position="293"/>
        <end position="348"/>
    </location>
</feature>
<gene>
    <name evidence="3" type="ORF">CC86DRAFT_428357</name>
</gene>
<keyword evidence="1" id="KW-0175">Coiled coil</keyword>
<dbReference type="OrthoDB" id="5396941at2759"/>
<protein>
    <submittedName>
        <fullName evidence="3">Uncharacterized protein</fullName>
    </submittedName>
</protein>
<sequence length="427" mass="46404">MIGELHVCAEAQVKKTSHERETTKVGEAVAQIGQKFASEAAEETNEAAREGREAARHGDCQMDVPTPWETCIQGAITCFVQAVLSIVGQMVLVMLAASNPMMGSNMAFNIVAKQGAGATNGTGATQQQQQAFVADPSYAAADLLRDLVTHFYQYLRGDSGPVDWTKFDEKKEPNAPDTPAGISYFHRNLSGQKSRIDVSNTDANKRLLSAIDTLIRIANELRDFIKTQDNLSAPALSPDTLAASKRDAKKAKEDTLQLAAAPALSPTCLRVRIMFFNVAEPQADAQYTETAAVNSALQQVQIAQTAVNAAQDNYDTAATKQAKTPAAMAEVERRLKQLQDSGKTLDEIKAILRKSICVLVNLSIQVGNIKQFFNMLSTVIDEVLMPRADSFNKEMDKVGRCATRNGSIQVDEMAKQTIYTATLQLKA</sequence>
<evidence type="ECO:0000313" key="4">
    <source>
        <dbReference type="Proteomes" id="UP000799424"/>
    </source>
</evidence>